<evidence type="ECO:0000256" key="14">
    <source>
        <dbReference type="PIRSR" id="PIRSR002811-1"/>
    </source>
</evidence>
<keyword evidence="6 12" id="KW-0479">Metal-binding</keyword>
<evidence type="ECO:0000313" key="17">
    <source>
        <dbReference type="EMBL" id="SIT82249.1"/>
    </source>
</evidence>
<keyword evidence="18" id="KW-1185">Reference proteome</keyword>
<keyword evidence="9" id="KW-0460">Magnesium</keyword>
<keyword evidence="11 12" id="KW-0804">Transcription</keyword>
<dbReference type="InterPro" id="IPR034151">
    <property type="entry name" value="TOPRIM_DnaG_bac"/>
</dbReference>
<evidence type="ECO:0000256" key="13">
    <source>
        <dbReference type="PIRNR" id="PIRNR002811"/>
    </source>
</evidence>
<evidence type="ECO:0000256" key="12">
    <source>
        <dbReference type="HAMAP-Rule" id="MF_00974"/>
    </source>
</evidence>
<accession>A0A1U7PJN9</accession>
<keyword evidence="7 12" id="KW-0863">Zinc-finger</keyword>
<keyword evidence="10 12" id="KW-0238">DNA-binding</keyword>
<name>A0A1U7PJN9_9BACI</name>
<evidence type="ECO:0000256" key="1">
    <source>
        <dbReference type="ARBA" id="ARBA00022478"/>
    </source>
</evidence>
<dbReference type="AlphaFoldDB" id="A0A1U7PJN9"/>
<reference evidence="18" key="1">
    <citation type="submission" date="2017-01" db="EMBL/GenBank/DDBJ databases">
        <authorList>
            <person name="Varghese N."/>
            <person name="Submissions S."/>
        </authorList>
    </citation>
    <scope>NUCLEOTIDE SEQUENCE [LARGE SCALE GENOMIC DNA]</scope>
    <source>
        <strain evidence="18">MNA4</strain>
    </source>
</reference>
<dbReference type="FunFam" id="3.90.580.10:FF:000001">
    <property type="entry name" value="DNA primase"/>
    <property type="match status" value="1"/>
</dbReference>
<dbReference type="Proteomes" id="UP000187550">
    <property type="component" value="Unassembled WGS sequence"/>
</dbReference>
<dbReference type="InterPro" id="IPR006295">
    <property type="entry name" value="DNA_primase_DnaG"/>
</dbReference>
<dbReference type="PANTHER" id="PTHR30313:SF2">
    <property type="entry name" value="DNA PRIMASE"/>
    <property type="match status" value="1"/>
</dbReference>
<evidence type="ECO:0000256" key="3">
    <source>
        <dbReference type="ARBA" id="ARBA00022679"/>
    </source>
</evidence>
<dbReference type="InterPro" id="IPR036977">
    <property type="entry name" value="DNA_primase_Znf_CHC2"/>
</dbReference>
<comment type="domain">
    <text evidence="12">Contains an N-terminal zinc-binding domain, a central core domain that contains the primase activity, and a C-terminal DnaB-binding domain.</text>
</comment>
<keyword evidence="3 12" id="KW-0808">Transferase</keyword>
<dbReference type="GO" id="GO:0005737">
    <property type="term" value="C:cytoplasm"/>
    <property type="evidence" value="ECO:0007669"/>
    <property type="project" value="TreeGrafter"/>
</dbReference>
<evidence type="ECO:0000256" key="15">
    <source>
        <dbReference type="SAM" id="MobiDB-lite"/>
    </source>
</evidence>
<keyword evidence="1 12" id="KW-0240">DNA-directed RNA polymerase</keyword>
<dbReference type="GO" id="GO:0003677">
    <property type="term" value="F:DNA binding"/>
    <property type="evidence" value="ECO:0007669"/>
    <property type="project" value="UniProtKB-KW"/>
</dbReference>
<dbReference type="Gene3D" id="3.90.980.10">
    <property type="entry name" value="DNA primase, catalytic core, N-terminal domain"/>
    <property type="match status" value="1"/>
</dbReference>
<feature type="zinc finger region" description="CHC2-type" evidence="12 14">
    <location>
        <begin position="44"/>
        <end position="68"/>
    </location>
</feature>
<dbReference type="Gene3D" id="3.40.1360.10">
    <property type="match status" value="1"/>
</dbReference>
<dbReference type="InterPro" id="IPR019475">
    <property type="entry name" value="DNA_primase_DnaB-bd"/>
</dbReference>
<evidence type="ECO:0000256" key="10">
    <source>
        <dbReference type="ARBA" id="ARBA00023125"/>
    </source>
</evidence>
<comment type="subunit">
    <text evidence="12">Monomer. Interacts with DnaB.</text>
</comment>
<keyword evidence="2 12" id="KW-0639">Primosome</keyword>
<dbReference type="HAMAP" id="MF_00974">
    <property type="entry name" value="DNA_primase_DnaG"/>
    <property type="match status" value="1"/>
</dbReference>
<dbReference type="SUPFAM" id="SSF56731">
    <property type="entry name" value="DNA primase core"/>
    <property type="match status" value="1"/>
</dbReference>
<dbReference type="Gene3D" id="3.90.580.10">
    <property type="entry name" value="Zinc finger, CHC2-type domain"/>
    <property type="match status" value="1"/>
</dbReference>
<dbReference type="FunFam" id="3.90.980.10:FF:000001">
    <property type="entry name" value="DNA primase"/>
    <property type="match status" value="1"/>
</dbReference>
<comment type="function">
    <text evidence="12 13">RNA polymerase that catalyzes the synthesis of short RNA molecules used as primers for DNA polymerase during DNA replication.</text>
</comment>
<dbReference type="Pfam" id="PF13155">
    <property type="entry name" value="Toprim_2"/>
    <property type="match status" value="1"/>
</dbReference>
<comment type="catalytic activity">
    <reaction evidence="12">
        <text>ssDNA + n NTP = ssDNA/pppN(pN)n-1 hybrid + (n-1) diphosphate.</text>
        <dbReference type="EC" id="2.7.7.101"/>
    </reaction>
</comment>
<keyword evidence="4 12" id="KW-0548">Nucleotidyltransferase</keyword>
<protein>
    <recommendedName>
        <fullName evidence="12 13">DNA primase</fullName>
        <ecNumber evidence="12">2.7.7.101</ecNumber>
    </recommendedName>
</protein>
<dbReference type="Pfam" id="PF10410">
    <property type="entry name" value="DnaB_bind"/>
    <property type="match status" value="1"/>
</dbReference>
<dbReference type="GO" id="GO:0006269">
    <property type="term" value="P:DNA replication, synthesis of primer"/>
    <property type="evidence" value="ECO:0007669"/>
    <property type="project" value="UniProtKB-UniRule"/>
</dbReference>
<dbReference type="SMART" id="SM00493">
    <property type="entry name" value="TOPRIM"/>
    <property type="match status" value="1"/>
</dbReference>
<dbReference type="STRING" id="550447.SAMN05428946_1488"/>
<evidence type="ECO:0000256" key="6">
    <source>
        <dbReference type="ARBA" id="ARBA00022723"/>
    </source>
</evidence>
<evidence type="ECO:0000256" key="5">
    <source>
        <dbReference type="ARBA" id="ARBA00022705"/>
    </source>
</evidence>
<dbReference type="Gene3D" id="1.10.860.10">
    <property type="entry name" value="DNAb Helicase, Chain A"/>
    <property type="match status" value="1"/>
</dbReference>
<evidence type="ECO:0000256" key="4">
    <source>
        <dbReference type="ARBA" id="ARBA00022695"/>
    </source>
</evidence>
<gene>
    <name evidence="12" type="primary">dnaG</name>
    <name evidence="17" type="ORF">SAMN05428946_1488</name>
</gene>
<dbReference type="Pfam" id="PF08275">
    <property type="entry name" value="DNAG_N"/>
    <property type="match status" value="1"/>
</dbReference>
<dbReference type="SMART" id="SM00400">
    <property type="entry name" value="ZnF_CHCC"/>
    <property type="match status" value="1"/>
</dbReference>
<dbReference type="GO" id="GO:1990077">
    <property type="term" value="C:primosome complex"/>
    <property type="evidence" value="ECO:0007669"/>
    <property type="project" value="UniProtKB-KW"/>
</dbReference>
<proteinExistence type="inferred from homology"/>
<evidence type="ECO:0000256" key="9">
    <source>
        <dbReference type="ARBA" id="ARBA00022842"/>
    </source>
</evidence>
<evidence type="ECO:0000256" key="11">
    <source>
        <dbReference type="ARBA" id="ARBA00023163"/>
    </source>
</evidence>
<dbReference type="InterPro" id="IPR006171">
    <property type="entry name" value="TOPRIM_dom"/>
</dbReference>
<comment type="similarity">
    <text evidence="12 13">Belongs to the DnaG primase family.</text>
</comment>
<dbReference type="EC" id="2.7.7.101" evidence="12"/>
<evidence type="ECO:0000256" key="8">
    <source>
        <dbReference type="ARBA" id="ARBA00022833"/>
    </source>
</evidence>
<comment type="cofactor">
    <cofactor evidence="12 13 14">
        <name>Zn(2+)</name>
        <dbReference type="ChEBI" id="CHEBI:29105"/>
    </cofactor>
    <text evidence="12 13 14">Binds 1 zinc ion per monomer.</text>
</comment>
<feature type="compositionally biased region" description="Basic and acidic residues" evidence="15">
    <location>
        <begin position="439"/>
        <end position="463"/>
    </location>
</feature>
<dbReference type="Pfam" id="PF01807">
    <property type="entry name" value="Zn_ribbon_DnaG"/>
    <property type="match status" value="1"/>
</dbReference>
<feature type="region of interest" description="Disordered" evidence="15">
    <location>
        <begin position="439"/>
        <end position="474"/>
    </location>
</feature>
<dbReference type="GO" id="GO:0008270">
    <property type="term" value="F:zinc ion binding"/>
    <property type="evidence" value="ECO:0007669"/>
    <property type="project" value="UniProtKB-UniRule"/>
</dbReference>
<dbReference type="PROSITE" id="PS50880">
    <property type="entry name" value="TOPRIM"/>
    <property type="match status" value="1"/>
</dbReference>
<dbReference type="InterPro" id="IPR050219">
    <property type="entry name" value="DnaG_primase"/>
</dbReference>
<evidence type="ECO:0000259" key="16">
    <source>
        <dbReference type="PROSITE" id="PS50880"/>
    </source>
</evidence>
<dbReference type="PANTHER" id="PTHR30313">
    <property type="entry name" value="DNA PRIMASE"/>
    <property type="match status" value="1"/>
</dbReference>
<organism evidence="17 18">
    <name type="scientific">Edaphobacillus lindanitolerans</name>
    <dbReference type="NCBI Taxonomy" id="550447"/>
    <lineage>
        <taxon>Bacteria</taxon>
        <taxon>Bacillati</taxon>
        <taxon>Bacillota</taxon>
        <taxon>Bacilli</taxon>
        <taxon>Bacillales</taxon>
        <taxon>Bacillaceae</taxon>
        <taxon>Edaphobacillus</taxon>
    </lineage>
</organism>
<dbReference type="GO" id="GO:0003899">
    <property type="term" value="F:DNA-directed RNA polymerase activity"/>
    <property type="evidence" value="ECO:0007669"/>
    <property type="project" value="UniProtKB-UniRule"/>
</dbReference>
<dbReference type="InterPro" id="IPR037068">
    <property type="entry name" value="DNA_primase_core_N_sf"/>
</dbReference>
<dbReference type="InterPro" id="IPR030846">
    <property type="entry name" value="DnaG_bac"/>
</dbReference>
<dbReference type="InterPro" id="IPR002694">
    <property type="entry name" value="Znf_CHC2"/>
</dbReference>
<dbReference type="InterPro" id="IPR016136">
    <property type="entry name" value="DNA_helicase_N/primase_C"/>
</dbReference>
<sequence length="613" mass="69148">MWVMSMKRIPEEKIEEIRSATDIVSLIGEYVQLTKRGRNWFGLCPFHEENSPSFSVSGDKQMFHCFGCGAGGNAITFVMDVENVPFTEAVAKLGSRTGVEVEVPESGEQGRESMPPQHRRLLEAHTFAAEFYQHLLLNTVEGEEALEYLTGRGFTPEAIERFGVGYSLGNSDSLARLLARKGFSEEEMAEAGLVIVPEHGGKPFDRFRNRIMFPLHDPNGRTVGFSGRVIQKADNEPKYLNSPETPIFNKGEILYNYHNARLAARKSGNVILFEGFMDVISADLAGIQSGVAIMGTALSDKHLALLGRITRQVVICTDGDDAGWEAARRFSRLFKSGRTDATVAVIPDGMDPDDYIRKYGGGQFREQVIGQPHTLLSFAMMYAKRGKNLNNENDILQYIHEVLAELAGNTTPVERDLYLNQLSRETGVSAEALTAQFRKAEARQVRTDTRHEDRQDRQGDQRPKPGPKVRNTPVSRAERILLSHLLRDGAVFAGIRDSEEGNPFFHDEYTAIYVNLAGFYEEYGEPDVHRFAETLQDPDLRRIVMETVMSELSEEHVGEEVQDCLRHIRKYRIEMEIREKLQQSREAEKLHDHLRALELSKQIIELKKSLSAV</sequence>
<dbReference type="EMBL" id="FTPL01000002">
    <property type="protein sequence ID" value="SIT82249.1"/>
    <property type="molecule type" value="Genomic_DNA"/>
</dbReference>
<keyword evidence="5 12" id="KW-0235">DNA replication</keyword>
<keyword evidence="8 12" id="KW-0862">Zinc</keyword>
<dbReference type="PIRSF" id="PIRSF002811">
    <property type="entry name" value="DnaG"/>
    <property type="match status" value="1"/>
</dbReference>
<evidence type="ECO:0000256" key="2">
    <source>
        <dbReference type="ARBA" id="ARBA00022515"/>
    </source>
</evidence>
<dbReference type="CDD" id="cd03364">
    <property type="entry name" value="TOPRIM_DnaG_primases"/>
    <property type="match status" value="1"/>
</dbReference>
<feature type="domain" description="Toprim" evidence="16">
    <location>
        <begin position="268"/>
        <end position="349"/>
    </location>
</feature>
<dbReference type="SUPFAM" id="SSF57783">
    <property type="entry name" value="Zinc beta-ribbon"/>
    <property type="match status" value="1"/>
</dbReference>
<evidence type="ECO:0000256" key="7">
    <source>
        <dbReference type="ARBA" id="ARBA00022771"/>
    </source>
</evidence>
<dbReference type="GO" id="GO:0000428">
    <property type="term" value="C:DNA-directed RNA polymerase complex"/>
    <property type="evidence" value="ECO:0007669"/>
    <property type="project" value="UniProtKB-KW"/>
</dbReference>
<evidence type="ECO:0000313" key="18">
    <source>
        <dbReference type="Proteomes" id="UP000187550"/>
    </source>
</evidence>
<dbReference type="InterPro" id="IPR013264">
    <property type="entry name" value="DNAG_N"/>
</dbReference>
<dbReference type="NCBIfam" id="TIGR01391">
    <property type="entry name" value="dnaG"/>
    <property type="match status" value="1"/>
</dbReference>